<dbReference type="EMBL" id="JALBUF010000008">
    <property type="protein sequence ID" value="MCI0184109.1"/>
    <property type="molecule type" value="Genomic_DNA"/>
</dbReference>
<keyword evidence="1" id="KW-0812">Transmembrane</keyword>
<protein>
    <submittedName>
        <fullName evidence="2">Uncharacterized protein</fullName>
    </submittedName>
</protein>
<proteinExistence type="predicted"/>
<accession>A0A9X1VA80</accession>
<evidence type="ECO:0000256" key="1">
    <source>
        <dbReference type="SAM" id="Phobius"/>
    </source>
</evidence>
<keyword evidence="3" id="KW-1185">Reference proteome</keyword>
<sequence length="213" mass="22968">MFVRKAHSFKTSYTLRPLFTEGMHLLVFMSVLYAVGFVIGLVIYYSFPTSLQNGFIVRIHEAIVSLLTGSTVPHVVITESTVELLLLFFLWIFAQTSVGTPFIVGLLFLRAVSAGLTFLAIMVAFGLRGFGFDLLAIAPSNILTGGSFILAATVGLLLIRHSRKGGKSTFGYPVWVAYHGAVLVAAVVLLCSGKLETAATMHALGWLALSPGR</sequence>
<keyword evidence="1" id="KW-1133">Transmembrane helix</keyword>
<dbReference type="AlphaFoldDB" id="A0A9X1VA80"/>
<evidence type="ECO:0000313" key="2">
    <source>
        <dbReference type="EMBL" id="MCI0184109.1"/>
    </source>
</evidence>
<reference evidence="2" key="1">
    <citation type="submission" date="2022-03" db="EMBL/GenBank/DDBJ databases">
        <title>Draft Genome Sequence of Firmicute Strain S0AB, a Heterotrophic Iron/Sulfur-Oxidizing Extreme Acidophile.</title>
        <authorList>
            <person name="Vergara E."/>
            <person name="Pakostova E."/>
            <person name="Johnson D.B."/>
            <person name="Holmes D.S."/>
        </authorList>
    </citation>
    <scope>NUCLEOTIDE SEQUENCE</scope>
    <source>
        <strain evidence="2">S0AB</strain>
    </source>
</reference>
<organism evidence="2 3">
    <name type="scientific">Sulfoacidibacillus ferrooxidans</name>
    <dbReference type="NCBI Taxonomy" id="2005001"/>
    <lineage>
        <taxon>Bacteria</taxon>
        <taxon>Bacillati</taxon>
        <taxon>Bacillota</taxon>
        <taxon>Bacilli</taxon>
        <taxon>Bacillales</taxon>
        <taxon>Alicyclobacillaceae</taxon>
        <taxon>Sulfoacidibacillus</taxon>
    </lineage>
</organism>
<comment type="caution">
    <text evidence="2">The sequence shown here is derived from an EMBL/GenBank/DDBJ whole genome shotgun (WGS) entry which is preliminary data.</text>
</comment>
<evidence type="ECO:0000313" key="3">
    <source>
        <dbReference type="Proteomes" id="UP001139263"/>
    </source>
</evidence>
<dbReference type="Proteomes" id="UP001139263">
    <property type="component" value="Unassembled WGS sequence"/>
</dbReference>
<feature type="transmembrane region" description="Helical" evidence="1">
    <location>
        <begin position="116"/>
        <end position="136"/>
    </location>
</feature>
<name>A0A9X1VA80_9BACL</name>
<feature type="transmembrane region" description="Helical" evidence="1">
    <location>
        <begin position="171"/>
        <end position="190"/>
    </location>
</feature>
<gene>
    <name evidence="2" type="ORF">MM817_02404</name>
</gene>
<feature type="transmembrane region" description="Helical" evidence="1">
    <location>
        <begin position="84"/>
        <end position="109"/>
    </location>
</feature>
<feature type="transmembrane region" description="Helical" evidence="1">
    <location>
        <begin position="59"/>
        <end position="78"/>
    </location>
</feature>
<feature type="transmembrane region" description="Helical" evidence="1">
    <location>
        <begin position="25"/>
        <end position="47"/>
    </location>
</feature>
<feature type="transmembrane region" description="Helical" evidence="1">
    <location>
        <begin position="142"/>
        <end position="159"/>
    </location>
</feature>
<dbReference type="RefSeq" id="WP_241715386.1">
    <property type="nucleotide sequence ID" value="NZ_JALBUF010000008.1"/>
</dbReference>
<keyword evidence="1" id="KW-0472">Membrane</keyword>